<evidence type="ECO:0000313" key="3">
    <source>
        <dbReference type="EMBL" id="KAJ7303710.1"/>
    </source>
</evidence>
<feature type="domain" description="Integrase core" evidence="2">
    <location>
        <begin position="346"/>
        <end position="390"/>
    </location>
</feature>
<reference evidence="3" key="1">
    <citation type="submission" date="2023-03" db="EMBL/GenBank/DDBJ databases">
        <title>Massive genome expansion in bonnet fungi (Mycena s.s.) driven by repeated elements and novel gene families across ecological guilds.</title>
        <authorList>
            <consortium name="Lawrence Berkeley National Laboratory"/>
            <person name="Harder C.B."/>
            <person name="Miyauchi S."/>
            <person name="Viragh M."/>
            <person name="Kuo A."/>
            <person name="Thoen E."/>
            <person name="Andreopoulos B."/>
            <person name="Lu D."/>
            <person name="Skrede I."/>
            <person name="Drula E."/>
            <person name="Henrissat B."/>
            <person name="Morin E."/>
            <person name="Kohler A."/>
            <person name="Barry K."/>
            <person name="LaButti K."/>
            <person name="Morin E."/>
            <person name="Salamov A."/>
            <person name="Lipzen A."/>
            <person name="Mereny Z."/>
            <person name="Hegedus B."/>
            <person name="Baldrian P."/>
            <person name="Stursova M."/>
            <person name="Weitz H."/>
            <person name="Taylor A."/>
            <person name="Grigoriev I.V."/>
            <person name="Nagy L.G."/>
            <person name="Martin F."/>
            <person name="Kauserud H."/>
        </authorList>
    </citation>
    <scope>NUCLEOTIDE SEQUENCE</scope>
    <source>
        <strain evidence="3">CBHHK002</strain>
    </source>
</reference>
<keyword evidence="1" id="KW-1133">Transmembrane helix</keyword>
<dbReference type="EMBL" id="JARIHO010000103">
    <property type="protein sequence ID" value="KAJ7303710.1"/>
    <property type="molecule type" value="Genomic_DNA"/>
</dbReference>
<accession>A0AAD6Z1Z4</accession>
<dbReference type="AlphaFoldDB" id="A0AAD6Z1Z4"/>
<feature type="transmembrane region" description="Helical" evidence="1">
    <location>
        <begin position="232"/>
        <end position="256"/>
    </location>
</feature>
<dbReference type="InterPro" id="IPR058913">
    <property type="entry name" value="Integrase_dom_put"/>
</dbReference>
<dbReference type="Pfam" id="PF24764">
    <property type="entry name" value="rva_4"/>
    <property type="match status" value="1"/>
</dbReference>
<sequence length="451" mass="50523">MRYPVLRGPETETGVFEGVGNQDCVGISKIQTPIENTEKDYTFSVCFHRPHFLRRPEPAANVGQLAASRTRKNYGTGNNCGRPSVNVHLFINRQSSWTFDPAQDPFHHGRSILCVGHVLARLPSIHPHKSTRAERDFLNPHSNTITYTDQQFVYPFDSYESQNTFVVFTSPDGSISNATFLPILNVAAVDASETFIPSSPSFPNATIILNGVETDKAYIFMLTIRRSPLAKVFTIIIFLVNWGLVVGVTYIALVAWMSQDKKLGDWALAAPVTIILTNTRSAGIICERPAIRCVVTDCVHSWKGILCGKDATSGEYVDNQLIGLCLQMPWMSVKDYVVFGTDSGQCPIDRVCLYVVFQPRIQASLDETRISWNLHRMRTENHKSPRAIYELSREKAINRGYWIGDPGDDLATALHPSYGKDSNEPLVGNTSLTHTYFRSFEYRYFTVVAAP</sequence>
<evidence type="ECO:0000313" key="4">
    <source>
        <dbReference type="Proteomes" id="UP001218218"/>
    </source>
</evidence>
<organism evidence="3 4">
    <name type="scientific">Mycena albidolilacea</name>
    <dbReference type="NCBI Taxonomy" id="1033008"/>
    <lineage>
        <taxon>Eukaryota</taxon>
        <taxon>Fungi</taxon>
        <taxon>Dikarya</taxon>
        <taxon>Basidiomycota</taxon>
        <taxon>Agaricomycotina</taxon>
        <taxon>Agaricomycetes</taxon>
        <taxon>Agaricomycetidae</taxon>
        <taxon>Agaricales</taxon>
        <taxon>Marasmiineae</taxon>
        <taxon>Mycenaceae</taxon>
        <taxon>Mycena</taxon>
    </lineage>
</organism>
<protein>
    <recommendedName>
        <fullName evidence="2">Integrase core domain-containing protein</fullName>
    </recommendedName>
</protein>
<proteinExistence type="predicted"/>
<gene>
    <name evidence="3" type="ORF">DFH08DRAFT_825643</name>
</gene>
<keyword evidence="4" id="KW-1185">Reference proteome</keyword>
<dbReference type="Proteomes" id="UP001218218">
    <property type="component" value="Unassembled WGS sequence"/>
</dbReference>
<evidence type="ECO:0000256" key="1">
    <source>
        <dbReference type="SAM" id="Phobius"/>
    </source>
</evidence>
<keyword evidence="1" id="KW-0812">Transmembrane</keyword>
<name>A0AAD6Z1Z4_9AGAR</name>
<keyword evidence="1" id="KW-0472">Membrane</keyword>
<comment type="caution">
    <text evidence="3">The sequence shown here is derived from an EMBL/GenBank/DDBJ whole genome shotgun (WGS) entry which is preliminary data.</text>
</comment>
<evidence type="ECO:0000259" key="2">
    <source>
        <dbReference type="Pfam" id="PF24764"/>
    </source>
</evidence>